<protein>
    <submittedName>
        <fullName evidence="2">Uncharacterized protein</fullName>
    </submittedName>
</protein>
<feature type="region of interest" description="Disordered" evidence="1">
    <location>
        <begin position="15"/>
        <end position="57"/>
    </location>
</feature>
<dbReference type="EMBL" id="AOIN01000059">
    <property type="protein sequence ID" value="ELY98994.1"/>
    <property type="molecule type" value="Genomic_DNA"/>
</dbReference>
<evidence type="ECO:0000256" key="1">
    <source>
        <dbReference type="SAM" id="MobiDB-lite"/>
    </source>
</evidence>
<proteinExistence type="predicted"/>
<reference evidence="2 3" key="1">
    <citation type="journal article" date="2014" name="PLoS Genet.">
        <title>Phylogenetically driven sequencing of extremely halophilic archaea reveals strategies for static and dynamic osmo-response.</title>
        <authorList>
            <person name="Becker E.A."/>
            <person name="Seitzer P.M."/>
            <person name="Tritt A."/>
            <person name="Larsen D."/>
            <person name="Krusor M."/>
            <person name="Yao A.I."/>
            <person name="Wu D."/>
            <person name="Madern D."/>
            <person name="Eisen J.A."/>
            <person name="Darling A.E."/>
            <person name="Facciotti M.T."/>
        </authorList>
    </citation>
    <scope>NUCLEOTIDE SEQUENCE [LARGE SCALE GENOMIC DNA]</scope>
    <source>
        <strain evidence="2 3">JCM 10990</strain>
    </source>
</reference>
<sequence length="389" mass="40243">MLTTTGAISALAISAGCLDDSDSDSNPDSEEPAESETGSNGTDDDDATSTVSTETDLSAQLQWVPAEANADGEITLHYADLEAIRTHESDLSDDFRESTQLELADLDIGDINQFGDAEAIETSLSFGIDSSAADFAFAGTFTPDAADAEPTETVDEFSVFEYENGTIAVSEEWLLGSHPDGLGVETLLEAGRGGTELLVETDEATATLSGELESTSIAIGRITGADAVDAELAGVGHGATLDSETSAVTFVGVTADGNDPDAFVDELERSGGGLDDFTFETTESTAVGEGTVPTDEVQLPSLGRSVGQEARASVTISVDETERTADVGLTSLSNADKVNVIDGLDQNETIEEVGGMVTLTYDEGDETTIQVIAVAGSTKTVVASEEIAF</sequence>
<dbReference type="Proteomes" id="UP000011693">
    <property type="component" value="Unassembled WGS sequence"/>
</dbReference>
<name>M0AKG3_9EURY</name>
<evidence type="ECO:0000313" key="3">
    <source>
        <dbReference type="Proteomes" id="UP000011693"/>
    </source>
</evidence>
<feature type="compositionally biased region" description="Acidic residues" evidence="1">
    <location>
        <begin position="19"/>
        <end position="34"/>
    </location>
</feature>
<evidence type="ECO:0000313" key="2">
    <source>
        <dbReference type="EMBL" id="ELY98994.1"/>
    </source>
</evidence>
<comment type="caution">
    <text evidence="2">The sequence shown here is derived from an EMBL/GenBank/DDBJ whole genome shotgun (WGS) entry which is preliminary data.</text>
</comment>
<dbReference type="STRING" id="1227492.C482_10571"/>
<organism evidence="2 3">
    <name type="scientific">Natrialba chahannaoensis JCM 10990</name>
    <dbReference type="NCBI Taxonomy" id="1227492"/>
    <lineage>
        <taxon>Archaea</taxon>
        <taxon>Methanobacteriati</taxon>
        <taxon>Methanobacteriota</taxon>
        <taxon>Stenosarchaea group</taxon>
        <taxon>Halobacteria</taxon>
        <taxon>Halobacteriales</taxon>
        <taxon>Natrialbaceae</taxon>
        <taxon>Natrialba</taxon>
    </lineage>
</organism>
<dbReference type="PATRIC" id="fig|1227492.4.peg.2081"/>
<gene>
    <name evidence="2" type="ORF">C482_10571</name>
</gene>
<accession>M0AKG3</accession>
<dbReference type="AlphaFoldDB" id="M0AKG3"/>
<keyword evidence="3" id="KW-1185">Reference proteome</keyword>